<evidence type="ECO:0000259" key="2">
    <source>
        <dbReference type="Pfam" id="PF00501"/>
    </source>
</evidence>
<comment type="similarity">
    <text evidence="1">Belongs to the ATP-dependent AMP-binding enzyme family.</text>
</comment>
<evidence type="ECO:0000256" key="1">
    <source>
        <dbReference type="ARBA" id="ARBA00006432"/>
    </source>
</evidence>
<keyword evidence="4" id="KW-1185">Reference proteome</keyword>
<dbReference type="Gene3D" id="3.40.50.12780">
    <property type="entry name" value="N-terminal domain of ligase-like"/>
    <property type="match status" value="1"/>
</dbReference>
<feature type="domain" description="AMP-dependent synthetase/ligase" evidence="2">
    <location>
        <begin position="49"/>
        <end position="431"/>
    </location>
</feature>
<protein>
    <submittedName>
        <fullName evidence="3">Long-chain-fatty-acid--CoA ligase</fullName>
        <ecNumber evidence="3">6.2.1.3</ecNumber>
    </submittedName>
</protein>
<evidence type="ECO:0000313" key="4">
    <source>
        <dbReference type="Proteomes" id="UP000076079"/>
    </source>
</evidence>
<dbReference type="InterPro" id="IPR042099">
    <property type="entry name" value="ANL_N_sf"/>
</dbReference>
<keyword evidence="3" id="KW-0436">Ligase</keyword>
<dbReference type="KEGG" id="abac:LuPra_04020"/>
<evidence type="ECO:0000313" key="3">
    <source>
        <dbReference type="EMBL" id="AMY10779.1"/>
    </source>
</evidence>
<dbReference type="InterPro" id="IPR000873">
    <property type="entry name" value="AMP-dep_synth/lig_dom"/>
</dbReference>
<dbReference type="PROSITE" id="PS00455">
    <property type="entry name" value="AMP_BINDING"/>
    <property type="match status" value="1"/>
</dbReference>
<dbReference type="RefSeq" id="WP_234800477.1">
    <property type="nucleotide sequence ID" value="NZ_CP015136.1"/>
</dbReference>
<proteinExistence type="inferred from homology"/>
<dbReference type="PATRIC" id="fig|1813736.3.peg.4250"/>
<dbReference type="SUPFAM" id="SSF56801">
    <property type="entry name" value="Acetyl-CoA synthetase-like"/>
    <property type="match status" value="1"/>
</dbReference>
<dbReference type="Pfam" id="PF00501">
    <property type="entry name" value="AMP-binding"/>
    <property type="match status" value="1"/>
</dbReference>
<dbReference type="AlphaFoldDB" id="A0A143PSG4"/>
<gene>
    <name evidence="3" type="primary">lcfB_2</name>
    <name evidence="3" type="ORF">LuPra_04020</name>
</gene>
<organism evidence="3 4">
    <name type="scientific">Luteitalea pratensis</name>
    <dbReference type="NCBI Taxonomy" id="1855912"/>
    <lineage>
        <taxon>Bacteria</taxon>
        <taxon>Pseudomonadati</taxon>
        <taxon>Acidobacteriota</taxon>
        <taxon>Vicinamibacteria</taxon>
        <taxon>Vicinamibacterales</taxon>
        <taxon>Vicinamibacteraceae</taxon>
        <taxon>Luteitalea</taxon>
    </lineage>
</organism>
<dbReference type="PANTHER" id="PTHR43201">
    <property type="entry name" value="ACYL-COA SYNTHETASE"/>
    <property type="match status" value="1"/>
</dbReference>
<dbReference type="Proteomes" id="UP000076079">
    <property type="component" value="Chromosome"/>
</dbReference>
<dbReference type="EC" id="6.2.1.3" evidence="3"/>
<dbReference type="GO" id="GO:0004467">
    <property type="term" value="F:long-chain fatty acid-CoA ligase activity"/>
    <property type="evidence" value="ECO:0007669"/>
    <property type="project" value="UniProtKB-EC"/>
</dbReference>
<dbReference type="EMBL" id="CP015136">
    <property type="protein sequence ID" value="AMY10779.1"/>
    <property type="molecule type" value="Genomic_DNA"/>
</dbReference>
<dbReference type="InterPro" id="IPR020845">
    <property type="entry name" value="AMP-binding_CS"/>
</dbReference>
<name>A0A143PSG4_LUTPR</name>
<sequence>MSPAFEGRLRTPRMLPPDAIVSRDDRGRLRVRSPHVLGPYPATLTHCLAKWADRAPDRTFVAARRPDGFWERLTYRVAFERTRSVAQALLDRGLSADRPIVILSGNGLEHAVLGLAAMHAGVPYAPIAPSYSLISQDHRTLAAVCAAMRPGLIFAAEGERFDRALASLALPDDVEVVTGSPATGLSRQTSFAALLATTATAAVEDAHARVGPDTVAKVLFTSGSTGAPKGVINTQRMLTANQEQIRSVLAFLADEPPVLCDWLPWNHTFGGNHNVGLTLYNGGTLYIDAGTPTPAGFATTAANLREIATTAYFNVPRGYDLLLQALRGDADFCHRFFGRLQILFYAAAGLRQEVSDGIDQLAVEACGERVPWVSGLGATETAPFALCTGAMAVPVSGRVGVAAPGVELKLEPVGALLEARVRGPNVTPGYWRDPALTRAAFDDDGFYAMGDALGCVDPADPARGFTFQGRIAEDFKLSTGTWVRVGPLRAALLSALGELAQDVVIAAPERDDVRVLVFPNLAACRRLAGLPAGAPVGDVLDGEAVCAGFATALSAFSAAQAGSSTRVLRALLLAEPPSIDAGEITDKGSINQKAVLRRRVALVDALYGARPPMRFIDVEERTIDA</sequence>
<accession>A0A143PSG4</accession>
<reference evidence="3 4" key="1">
    <citation type="journal article" date="2016" name="Genome Announc.">
        <title>First Complete Genome Sequence of a Subdivision 6 Acidobacterium Strain.</title>
        <authorList>
            <person name="Huang S."/>
            <person name="Vieira S."/>
            <person name="Bunk B."/>
            <person name="Riedel T."/>
            <person name="Sproer C."/>
            <person name="Overmann J."/>
        </authorList>
    </citation>
    <scope>NUCLEOTIDE SEQUENCE [LARGE SCALE GENOMIC DNA]</scope>
    <source>
        <strain evidence="4">DSM 100886 HEG_-6_39</strain>
    </source>
</reference>
<dbReference type="PANTHER" id="PTHR43201:SF8">
    <property type="entry name" value="ACYL-COA SYNTHETASE FAMILY MEMBER 3"/>
    <property type="match status" value="1"/>
</dbReference>
<dbReference type="STRING" id="1855912.LuPra_04020"/>
<dbReference type="GO" id="GO:0031956">
    <property type="term" value="F:medium-chain fatty acid-CoA ligase activity"/>
    <property type="evidence" value="ECO:0007669"/>
    <property type="project" value="TreeGrafter"/>
</dbReference>
<reference evidence="4" key="2">
    <citation type="submission" date="2016-04" db="EMBL/GenBank/DDBJ databases">
        <title>First Complete Genome Sequence of a Subdivision 6 Acidobacterium.</title>
        <authorList>
            <person name="Huang S."/>
            <person name="Vieira S."/>
            <person name="Bunk B."/>
            <person name="Riedel T."/>
            <person name="Sproeer C."/>
            <person name="Overmann J."/>
        </authorList>
    </citation>
    <scope>NUCLEOTIDE SEQUENCE [LARGE SCALE GENOMIC DNA]</scope>
    <source>
        <strain evidence="4">DSM 100886 HEG_-6_39</strain>
    </source>
</reference>